<dbReference type="Gene3D" id="1.20.120.340">
    <property type="entry name" value="Flagellar protein FliS"/>
    <property type="match status" value="1"/>
</dbReference>
<keyword evidence="8" id="KW-0969">Cilium</keyword>
<dbReference type="SUPFAM" id="SSF101116">
    <property type="entry name" value="Flagellar export chaperone FliS"/>
    <property type="match status" value="1"/>
</dbReference>
<evidence type="ECO:0000256" key="7">
    <source>
        <dbReference type="SAM" id="MobiDB-lite"/>
    </source>
</evidence>
<evidence type="ECO:0000256" key="1">
    <source>
        <dbReference type="ARBA" id="ARBA00004514"/>
    </source>
</evidence>
<comment type="similarity">
    <text evidence="2 6">Belongs to the FliS family.</text>
</comment>
<dbReference type="InterPro" id="IPR036584">
    <property type="entry name" value="FliS_sf"/>
</dbReference>
<feature type="region of interest" description="Disordered" evidence="7">
    <location>
        <begin position="129"/>
        <end position="152"/>
    </location>
</feature>
<evidence type="ECO:0000313" key="8">
    <source>
        <dbReference type="EMBL" id="CUA85272.1"/>
    </source>
</evidence>
<keyword evidence="5" id="KW-0143">Chaperone</keyword>
<dbReference type="PANTHER" id="PTHR34773:SF1">
    <property type="entry name" value="FLAGELLAR SECRETION CHAPERONE FLIS"/>
    <property type="match status" value="1"/>
</dbReference>
<dbReference type="GO" id="GO:0071973">
    <property type="term" value="P:bacterial-type flagellum-dependent cell motility"/>
    <property type="evidence" value="ECO:0007669"/>
    <property type="project" value="TreeGrafter"/>
</dbReference>
<comment type="subcellular location">
    <subcellularLocation>
        <location evidence="1 6">Cytoplasm</location>
        <location evidence="1 6">Cytosol</location>
    </subcellularLocation>
</comment>
<dbReference type="RefSeq" id="WP_055434235.1">
    <property type="nucleotide sequence ID" value="NZ_CYHA01000005.1"/>
</dbReference>
<protein>
    <recommendedName>
        <fullName evidence="6">Flagellar secretion chaperone FliS</fullName>
    </recommendedName>
</protein>
<reference evidence="9" key="1">
    <citation type="submission" date="2015-08" db="EMBL/GenBank/DDBJ databases">
        <authorList>
            <person name="Varghese N."/>
        </authorList>
    </citation>
    <scope>NUCLEOTIDE SEQUENCE [LARGE SCALE GENOMIC DNA]</scope>
    <source>
        <strain evidence="9">DSM 17901</strain>
    </source>
</reference>
<evidence type="ECO:0000256" key="5">
    <source>
        <dbReference type="ARBA" id="ARBA00023186"/>
    </source>
</evidence>
<gene>
    <name evidence="8" type="ORF">Ga0061063_2340</name>
</gene>
<evidence type="ECO:0000256" key="4">
    <source>
        <dbReference type="ARBA" id="ARBA00022795"/>
    </source>
</evidence>
<keyword evidence="4 6" id="KW-1005">Bacterial flagellum biogenesis</keyword>
<dbReference type="OrthoDB" id="9792010at2"/>
<feature type="compositionally biased region" description="Low complexity" evidence="7">
    <location>
        <begin position="129"/>
        <end position="146"/>
    </location>
</feature>
<dbReference type="NCBIfam" id="TIGR00208">
    <property type="entry name" value="fliS"/>
    <property type="match status" value="1"/>
</dbReference>
<dbReference type="CDD" id="cd16098">
    <property type="entry name" value="FliS"/>
    <property type="match status" value="1"/>
</dbReference>
<dbReference type="STRING" id="375574.GCA_001418035_02125"/>
<sequence>MLSRQMQNAYGRSALETEVSVASPHKLILMLYDGALQAIRMAKIPMQEKRYADKGKLISKSIAIIDDGLRASLNTEVGGELAQNLDALYEYCSQRLLQANLKNDVALLDEVEALLIELREAWAGIQPGAATPQAPAAPAATPGRGPMSYGEA</sequence>
<evidence type="ECO:0000256" key="3">
    <source>
        <dbReference type="ARBA" id="ARBA00022490"/>
    </source>
</evidence>
<name>A0A0K6H2Q0_9NEIS</name>
<keyword evidence="8" id="KW-0282">Flagellum</keyword>
<dbReference type="AlphaFoldDB" id="A0A0K6H2Q0"/>
<dbReference type="Proteomes" id="UP000243535">
    <property type="component" value="Unassembled WGS sequence"/>
</dbReference>
<evidence type="ECO:0000256" key="6">
    <source>
        <dbReference type="PIRNR" id="PIRNR039090"/>
    </source>
</evidence>
<dbReference type="GO" id="GO:0005829">
    <property type="term" value="C:cytosol"/>
    <property type="evidence" value="ECO:0007669"/>
    <property type="project" value="UniProtKB-SubCell"/>
</dbReference>
<dbReference type="EMBL" id="CYHA01000005">
    <property type="protein sequence ID" value="CUA85272.1"/>
    <property type="molecule type" value="Genomic_DNA"/>
</dbReference>
<dbReference type="Pfam" id="PF02561">
    <property type="entry name" value="FliS"/>
    <property type="match status" value="1"/>
</dbReference>
<proteinExistence type="inferred from homology"/>
<keyword evidence="3 6" id="KW-0963">Cytoplasm</keyword>
<evidence type="ECO:0000313" key="9">
    <source>
        <dbReference type="Proteomes" id="UP000243535"/>
    </source>
</evidence>
<dbReference type="PIRSF" id="PIRSF039090">
    <property type="entry name" value="Flis"/>
    <property type="match status" value="1"/>
</dbReference>
<dbReference type="InterPro" id="IPR003713">
    <property type="entry name" value="FliS"/>
</dbReference>
<accession>A0A0K6H2Q0</accession>
<dbReference type="GO" id="GO:0044780">
    <property type="term" value="P:bacterial-type flagellum assembly"/>
    <property type="evidence" value="ECO:0007669"/>
    <property type="project" value="InterPro"/>
</dbReference>
<organism evidence="8 9">
    <name type="scientific">Gulbenkiania indica</name>
    <dbReference type="NCBI Taxonomy" id="375574"/>
    <lineage>
        <taxon>Bacteria</taxon>
        <taxon>Pseudomonadati</taxon>
        <taxon>Pseudomonadota</taxon>
        <taxon>Betaproteobacteria</taxon>
        <taxon>Neisseriales</taxon>
        <taxon>Chromobacteriaceae</taxon>
        <taxon>Gulbenkiania</taxon>
    </lineage>
</organism>
<keyword evidence="8" id="KW-0966">Cell projection</keyword>
<evidence type="ECO:0000256" key="2">
    <source>
        <dbReference type="ARBA" id="ARBA00008787"/>
    </source>
</evidence>
<keyword evidence="9" id="KW-1185">Reference proteome</keyword>
<dbReference type="PANTHER" id="PTHR34773">
    <property type="entry name" value="FLAGELLAR SECRETION CHAPERONE FLIS"/>
    <property type="match status" value="1"/>
</dbReference>